<keyword evidence="2" id="KW-0460">Magnesium</keyword>
<dbReference type="AlphaFoldDB" id="A0AAN8J5I6"/>
<reference evidence="3 4" key="1">
    <citation type="submission" date="2024-01" db="EMBL/GenBank/DDBJ databases">
        <title>The genome of the rayed Mediterranean limpet Patella caerulea (Linnaeus, 1758).</title>
        <authorList>
            <person name="Anh-Thu Weber A."/>
            <person name="Halstead-Nussloch G."/>
        </authorList>
    </citation>
    <scope>NUCLEOTIDE SEQUENCE [LARGE SCALE GENOMIC DNA]</scope>
    <source>
        <strain evidence="3">AATW-2023a</strain>
        <tissue evidence="3">Whole specimen</tissue>
    </source>
</reference>
<evidence type="ECO:0000256" key="2">
    <source>
        <dbReference type="ARBA" id="ARBA00022842"/>
    </source>
</evidence>
<dbReference type="Pfam" id="PF03492">
    <property type="entry name" value="Methyltransf_7"/>
    <property type="match status" value="1"/>
</dbReference>
<dbReference type="GO" id="GO:0046872">
    <property type="term" value="F:metal ion binding"/>
    <property type="evidence" value="ECO:0007669"/>
    <property type="project" value="UniProtKB-KW"/>
</dbReference>
<sequence length="366" mass="42289">MHPGGKDKSYGDVQRRNTVFCDISKERILKIVENQVSKSCPQNTPFTVAEFGAADGSVSMELMTDIIGVVRSNCGKDKEILIMYEDHAGSDFNSLHRRLQGILPNPRSYLLDHENVYVTSSATNFYQQCFPSNSVDLALSFVATHWLSKHVHLTDHVYHYFTHHQDEKTAIEKQAADDWLLFLKNRTKELKQGGWGIFSTMGARDNTTTMTTTYDTFIIINDIWKSFLSRGIITKDEFKRGTFALSLRNPHQLERPFHDSTELQNDGLKLYEIRVDTVPNFHVSDWKKQLEKGIDDNETFVRDFTKYTKTYSYSTFHAALGAERDEEQKLQICELLFKEMHDLVLSKDPREFDKDHIVTSAYVFKD</sequence>
<accession>A0AAN8J5I6</accession>
<evidence type="ECO:0000313" key="4">
    <source>
        <dbReference type="Proteomes" id="UP001347796"/>
    </source>
</evidence>
<name>A0AAN8J5I6_PATCE</name>
<dbReference type="SUPFAM" id="SSF53335">
    <property type="entry name" value="S-adenosyl-L-methionine-dependent methyltransferases"/>
    <property type="match status" value="1"/>
</dbReference>
<organism evidence="3 4">
    <name type="scientific">Patella caerulea</name>
    <name type="common">Rayed Mediterranean limpet</name>
    <dbReference type="NCBI Taxonomy" id="87958"/>
    <lineage>
        <taxon>Eukaryota</taxon>
        <taxon>Metazoa</taxon>
        <taxon>Spiralia</taxon>
        <taxon>Lophotrochozoa</taxon>
        <taxon>Mollusca</taxon>
        <taxon>Gastropoda</taxon>
        <taxon>Patellogastropoda</taxon>
        <taxon>Patelloidea</taxon>
        <taxon>Patellidae</taxon>
        <taxon>Patella</taxon>
    </lineage>
</organism>
<proteinExistence type="predicted"/>
<comment type="caution">
    <text evidence="3">The sequence shown here is derived from an EMBL/GenBank/DDBJ whole genome shotgun (WGS) entry which is preliminary data.</text>
</comment>
<dbReference type="GO" id="GO:0008168">
    <property type="term" value="F:methyltransferase activity"/>
    <property type="evidence" value="ECO:0007669"/>
    <property type="project" value="InterPro"/>
</dbReference>
<dbReference type="Proteomes" id="UP001347796">
    <property type="component" value="Unassembled WGS sequence"/>
</dbReference>
<evidence type="ECO:0000256" key="1">
    <source>
        <dbReference type="ARBA" id="ARBA00022723"/>
    </source>
</evidence>
<dbReference type="InterPro" id="IPR005299">
    <property type="entry name" value="MeTrfase_7"/>
</dbReference>
<gene>
    <name evidence="3" type="ORF">SNE40_020682</name>
</gene>
<dbReference type="Gene3D" id="3.40.50.150">
    <property type="entry name" value="Vaccinia Virus protein VP39"/>
    <property type="match status" value="1"/>
</dbReference>
<dbReference type="PANTHER" id="PTHR31009">
    <property type="entry name" value="S-ADENOSYL-L-METHIONINE:CARBOXYL METHYLTRANSFERASE FAMILY PROTEIN"/>
    <property type="match status" value="1"/>
</dbReference>
<dbReference type="Gene3D" id="1.10.1200.270">
    <property type="entry name" value="Methyltransferase, alpha-helical capping domain"/>
    <property type="match status" value="1"/>
</dbReference>
<keyword evidence="1" id="KW-0479">Metal-binding</keyword>
<dbReference type="EMBL" id="JAZGQO010000015">
    <property type="protein sequence ID" value="KAK6169686.1"/>
    <property type="molecule type" value="Genomic_DNA"/>
</dbReference>
<dbReference type="InterPro" id="IPR029063">
    <property type="entry name" value="SAM-dependent_MTases_sf"/>
</dbReference>
<protein>
    <submittedName>
        <fullName evidence="3">Uncharacterized protein</fullName>
    </submittedName>
</protein>
<evidence type="ECO:0000313" key="3">
    <source>
        <dbReference type="EMBL" id="KAK6169686.1"/>
    </source>
</evidence>
<dbReference type="InterPro" id="IPR042086">
    <property type="entry name" value="MeTrfase_capping"/>
</dbReference>
<keyword evidence="4" id="KW-1185">Reference proteome</keyword>